<comment type="caution">
    <text evidence="1">The sequence shown here is derived from an EMBL/GenBank/DDBJ whole genome shotgun (WGS) entry which is preliminary data.</text>
</comment>
<proteinExistence type="predicted"/>
<evidence type="ECO:0008006" key="3">
    <source>
        <dbReference type="Google" id="ProtNLM"/>
    </source>
</evidence>
<evidence type="ECO:0000313" key="1">
    <source>
        <dbReference type="EMBL" id="GGN65372.1"/>
    </source>
</evidence>
<protein>
    <recommendedName>
        <fullName evidence="3">DUF1876 domain-containing protein</fullName>
    </recommendedName>
</protein>
<sequence length="101" mass="10601">MDHHIPTPRLLPWTAPGGKPCYLISDHDGGPVAERADEIEGLQLDMGDELLGHAAALLGDPRAGAREVRYLAAQLTTALGDALRVARSRGARLGAKDAPSA</sequence>
<organism evidence="1 2">
    <name type="scientific">Streptomyces kronopolitis</name>
    <dbReference type="NCBI Taxonomy" id="1612435"/>
    <lineage>
        <taxon>Bacteria</taxon>
        <taxon>Bacillati</taxon>
        <taxon>Actinomycetota</taxon>
        <taxon>Actinomycetes</taxon>
        <taxon>Kitasatosporales</taxon>
        <taxon>Streptomycetaceae</taxon>
        <taxon>Streptomyces</taxon>
    </lineage>
</organism>
<gene>
    <name evidence="1" type="ORF">GCM10012285_68100</name>
</gene>
<dbReference type="RefSeq" id="WP_189104775.1">
    <property type="nucleotide sequence ID" value="NZ_BMND01000080.1"/>
</dbReference>
<dbReference type="Proteomes" id="UP000600080">
    <property type="component" value="Unassembled WGS sequence"/>
</dbReference>
<accession>A0ABQ2K754</accession>
<dbReference type="EMBL" id="BMND01000080">
    <property type="protein sequence ID" value="GGN65372.1"/>
    <property type="molecule type" value="Genomic_DNA"/>
</dbReference>
<keyword evidence="2" id="KW-1185">Reference proteome</keyword>
<name>A0ABQ2K754_9ACTN</name>
<dbReference type="GeneID" id="301552506"/>
<evidence type="ECO:0000313" key="2">
    <source>
        <dbReference type="Proteomes" id="UP000600080"/>
    </source>
</evidence>
<reference evidence="2" key="1">
    <citation type="journal article" date="2019" name="Int. J. Syst. Evol. Microbiol.">
        <title>The Global Catalogue of Microorganisms (GCM) 10K type strain sequencing project: providing services to taxonomists for standard genome sequencing and annotation.</title>
        <authorList>
            <consortium name="The Broad Institute Genomics Platform"/>
            <consortium name="The Broad Institute Genome Sequencing Center for Infectious Disease"/>
            <person name="Wu L."/>
            <person name="Ma J."/>
        </authorList>
    </citation>
    <scope>NUCLEOTIDE SEQUENCE [LARGE SCALE GENOMIC DNA]</scope>
    <source>
        <strain evidence="2">CGMCC 4.7323</strain>
    </source>
</reference>